<keyword evidence="3" id="KW-1185">Reference proteome</keyword>
<evidence type="ECO:0000313" key="3">
    <source>
        <dbReference type="Proteomes" id="UP000829476"/>
    </source>
</evidence>
<keyword evidence="1" id="KW-0812">Transmembrane</keyword>
<feature type="transmembrane region" description="Helical" evidence="1">
    <location>
        <begin position="21"/>
        <end position="39"/>
    </location>
</feature>
<name>A0ABY3YNT7_9FLAO</name>
<proteinExistence type="predicted"/>
<evidence type="ECO:0000313" key="2">
    <source>
        <dbReference type="EMBL" id="UNY99494.1"/>
    </source>
</evidence>
<dbReference type="Pfam" id="PF03929">
    <property type="entry name" value="PepSY_TM"/>
    <property type="match status" value="1"/>
</dbReference>
<feature type="transmembrane region" description="Helical" evidence="1">
    <location>
        <begin position="214"/>
        <end position="236"/>
    </location>
</feature>
<protein>
    <submittedName>
        <fullName evidence="2">PepSY domain-containing protein</fullName>
    </submittedName>
</protein>
<keyword evidence="1" id="KW-1133">Transmembrane helix</keyword>
<dbReference type="InterPro" id="IPR005625">
    <property type="entry name" value="PepSY-ass_TM"/>
</dbReference>
<organism evidence="2 3">
    <name type="scientific">Zhouia spongiae</name>
    <dbReference type="NCBI Taxonomy" id="2202721"/>
    <lineage>
        <taxon>Bacteria</taxon>
        <taxon>Pseudomonadati</taxon>
        <taxon>Bacteroidota</taxon>
        <taxon>Flavobacteriia</taxon>
        <taxon>Flavobacteriales</taxon>
        <taxon>Flavobacteriaceae</taxon>
        <taxon>Zhouia</taxon>
    </lineage>
</organism>
<gene>
    <name evidence="2" type="ORF">MQE36_03910</name>
</gene>
<reference evidence="2 3" key="1">
    <citation type="journal article" date="2018" name="Int. J. Syst. Evol. Microbiol.">
        <title>Zhouia spongiae sp. nov., isolated from a marine sponge.</title>
        <authorList>
            <person name="Zhuang L."/>
            <person name="Lin B."/>
            <person name="Qin F."/>
            <person name="Luo L."/>
        </authorList>
    </citation>
    <scope>NUCLEOTIDE SEQUENCE [LARGE SCALE GENOMIC DNA]</scope>
    <source>
        <strain evidence="2 3">HN-Y44</strain>
    </source>
</reference>
<dbReference type="EMBL" id="CP094326">
    <property type="protein sequence ID" value="UNY99494.1"/>
    <property type="molecule type" value="Genomic_DNA"/>
</dbReference>
<dbReference type="RefSeq" id="WP_242937867.1">
    <property type="nucleotide sequence ID" value="NZ_CP094326.1"/>
</dbReference>
<keyword evidence="1" id="KW-0472">Membrane</keyword>
<sequence length="250" mass="29192">MKFFKGSLHYQTRKIHRYLGVFIGIQFFFWTLGGLYFSWNDMDDVHGDTYRHAPYPVTENANLHHIQSALDSLKTDAVLQDFQTYNNGVDELALLKVKISGHIQNLVYSLGDLSIMRPVSETQAVLIATKGLTDVFEVKTVEYLKDGVNAHHEYRGKPLPAYVVTFNNEEETSVYVSTQSHRITSIRNNNWRRFDFLWMLHTMDYESRDYITNWVLRFFSVLGMLTILSGFMLFWISSPTIRKTKKKLKN</sequence>
<accession>A0ABY3YNT7</accession>
<dbReference type="Proteomes" id="UP000829476">
    <property type="component" value="Chromosome"/>
</dbReference>
<evidence type="ECO:0000256" key="1">
    <source>
        <dbReference type="SAM" id="Phobius"/>
    </source>
</evidence>